<feature type="compositionally biased region" description="Gly residues" evidence="1">
    <location>
        <begin position="1"/>
        <end position="14"/>
    </location>
</feature>
<reference evidence="4" key="1">
    <citation type="submission" date="2017-02" db="UniProtKB">
        <authorList>
            <consortium name="WormBaseParasite"/>
        </authorList>
    </citation>
    <scope>IDENTIFICATION</scope>
</reference>
<evidence type="ECO:0000256" key="1">
    <source>
        <dbReference type="SAM" id="MobiDB-lite"/>
    </source>
</evidence>
<accession>A0A0M3JQA8</accession>
<proteinExistence type="predicted"/>
<name>A0A0M3JQA8_ANISI</name>
<dbReference type="WBParaSite" id="ASIM_0000985901-mRNA-1">
    <property type="protein sequence ID" value="ASIM_0000985901-mRNA-1"/>
    <property type="gene ID" value="ASIM_0000985901"/>
</dbReference>
<keyword evidence="3" id="KW-1185">Reference proteome</keyword>
<protein>
    <submittedName>
        <fullName evidence="2 4">Uncharacterized protein</fullName>
    </submittedName>
</protein>
<dbReference type="AlphaFoldDB" id="A0A0M3JQA8"/>
<evidence type="ECO:0000313" key="2">
    <source>
        <dbReference type="EMBL" id="VDK40648.1"/>
    </source>
</evidence>
<dbReference type="EMBL" id="UYRR01029923">
    <property type="protein sequence ID" value="VDK40648.1"/>
    <property type="molecule type" value="Genomic_DNA"/>
</dbReference>
<evidence type="ECO:0000313" key="3">
    <source>
        <dbReference type="Proteomes" id="UP000267096"/>
    </source>
</evidence>
<gene>
    <name evidence="2" type="ORF">ASIM_LOCUS9593</name>
</gene>
<organism evidence="4">
    <name type="scientific">Anisakis simplex</name>
    <name type="common">Herring worm</name>
    <dbReference type="NCBI Taxonomy" id="6269"/>
    <lineage>
        <taxon>Eukaryota</taxon>
        <taxon>Metazoa</taxon>
        <taxon>Ecdysozoa</taxon>
        <taxon>Nematoda</taxon>
        <taxon>Chromadorea</taxon>
        <taxon>Rhabditida</taxon>
        <taxon>Spirurina</taxon>
        <taxon>Ascaridomorpha</taxon>
        <taxon>Ascaridoidea</taxon>
        <taxon>Anisakidae</taxon>
        <taxon>Anisakis</taxon>
        <taxon>Anisakis simplex complex</taxon>
    </lineage>
</organism>
<feature type="region of interest" description="Disordered" evidence="1">
    <location>
        <begin position="1"/>
        <end position="163"/>
    </location>
</feature>
<sequence length="163" mass="16484">MEGEMFGAGKGGTEGEAPVTQEPGSRRAPHGAAVHQDERVPLETNQGGAVPTTPGTGKHEAEGAEQPVEGFVSPEAGKSEAEGIPFETQEPGGEGTIPEAGMPEAEGGPIGNEVPGAEGATPEARMPETEGEPFGTEQPIEERIAPEAGVTEAEGVPIGNEVP</sequence>
<reference evidence="2 3" key="2">
    <citation type="submission" date="2018-11" db="EMBL/GenBank/DDBJ databases">
        <authorList>
            <consortium name="Pathogen Informatics"/>
        </authorList>
    </citation>
    <scope>NUCLEOTIDE SEQUENCE [LARGE SCALE GENOMIC DNA]</scope>
</reference>
<dbReference type="Proteomes" id="UP000267096">
    <property type="component" value="Unassembled WGS sequence"/>
</dbReference>
<evidence type="ECO:0000313" key="4">
    <source>
        <dbReference type="WBParaSite" id="ASIM_0000985901-mRNA-1"/>
    </source>
</evidence>